<feature type="binding site" evidence="10">
    <location>
        <position position="113"/>
    </location>
    <ligand>
        <name>Mn(2+)</name>
        <dbReference type="ChEBI" id="CHEBI:29035"/>
    </ligand>
</feature>
<dbReference type="AlphaFoldDB" id="A0AAV0QJ69"/>
<keyword evidence="8 9" id="KW-0464">Manganese</keyword>
<evidence type="ECO:0000256" key="1">
    <source>
        <dbReference type="ARBA" id="ARBA00004271"/>
    </source>
</evidence>
<comment type="similarity">
    <text evidence="2 12">Belongs to the germin family.</text>
</comment>
<dbReference type="PRINTS" id="PR00325">
    <property type="entry name" value="GERMIN"/>
</dbReference>
<feature type="chain" id="PRO_5043088859" description="Germin-like protein" evidence="12">
    <location>
        <begin position="27"/>
        <end position="200"/>
    </location>
</feature>
<evidence type="ECO:0000256" key="10">
    <source>
        <dbReference type="PIRSR" id="PIRSR601929-2"/>
    </source>
</evidence>
<dbReference type="EMBL" id="CAMGYJ010000009">
    <property type="protein sequence ID" value="CAI0545609.1"/>
    <property type="molecule type" value="Genomic_DNA"/>
</dbReference>
<keyword evidence="6 11" id="KW-1015">Disulfide bond</keyword>
<accession>A0AAV0QJ69</accession>
<dbReference type="PROSITE" id="PS00725">
    <property type="entry name" value="GERMIN"/>
    <property type="match status" value="1"/>
</dbReference>
<evidence type="ECO:0000256" key="9">
    <source>
        <dbReference type="PIRSR" id="PIRSR601929-1"/>
    </source>
</evidence>
<dbReference type="SMART" id="SM00835">
    <property type="entry name" value="Cupin_1"/>
    <property type="match status" value="1"/>
</dbReference>
<dbReference type="GO" id="GO:0030145">
    <property type="term" value="F:manganese ion binding"/>
    <property type="evidence" value="ECO:0007669"/>
    <property type="project" value="UniProtKB-UniRule"/>
</dbReference>
<evidence type="ECO:0000256" key="6">
    <source>
        <dbReference type="ARBA" id="ARBA00023157"/>
    </source>
</evidence>
<dbReference type="CDD" id="cd02241">
    <property type="entry name" value="cupin_OxOx"/>
    <property type="match status" value="1"/>
</dbReference>
<dbReference type="InterPro" id="IPR011051">
    <property type="entry name" value="RmlC_Cupin_sf"/>
</dbReference>
<dbReference type="InterPro" id="IPR006045">
    <property type="entry name" value="Cupin_1"/>
</dbReference>
<gene>
    <name evidence="14" type="ORF">LITE_LOCUS43659</name>
</gene>
<evidence type="ECO:0000259" key="13">
    <source>
        <dbReference type="SMART" id="SM00835"/>
    </source>
</evidence>
<keyword evidence="15" id="KW-1185">Reference proteome</keyword>
<dbReference type="Gene3D" id="2.60.120.10">
    <property type="entry name" value="Jelly Rolls"/>
    <property type="match status" value="2"/>
</dbReference>
<keyword evidence="5 9" id="KW-0479">Metal-binding</keyword>
<dbReference type="GO" id="GO:0048046">
    <property type="term" value="C:apoplast"/>
    <property type="evidence" value="ECO:0007669"/>
    <property type="project" value="UniProtKB-SubCell"/>
</dbReference>
<feature type="disulfide bond" evidence="11">
    <location>
        <begin position="36"/>
        <end position="51"/>
    </location>
</feature>
<evidence type="ECO:0000256" key="12">
    <source>
        <dbReference type="RuleBase" id="RU366015"/>
    </source>
</evidence>
<dbReference type="InterPro" id="IPR014710">
    <property type="entry name" value="RmlC-like_jellyroll"/>
</dbReference>
<keyword evidence="7" id="KW-0325">Glycoprotein</keyword>
<sequence length="200" mass="20952">MTSVASFFFGVVVALSCLSLQQLASAADPSLLQDFCVADSTSSVLLNGVACKNPSTVTANDFYFRGLHVAGNTSNAQGSRVTPVFATQLPGLNTLGISMVRIDYAPGGQNAPHTHPRATEILTVLEGSLEVGFVTSNPNNNHFTKTLYKGDVFVFPSNANPGAITIANAVFGSQPGISADILAKSFSLDVATVNFMQSKF</sequence>
<keyword evidence="4 12" id="KW-0964">Secreted</keyword>
<evidence type="ECO:0000256" key="8">
    <source>
        <dbReference type="ARBA" id="ARBA00023211"/>
    </source>
</evidence>
<evidence type="ECO:0000256" key="4">
    <source>
        <dbReference type="ARBA" id="ARBA00022525"/>
    </source>
</evidence>
<comment type="caution">
    <text evidence="14">The sequence shown here is derived from an EMBL/GenBank/DDBJ whole genome shotgun (WGS) entry which is preliminary data.</text>
</comment>
<reference evidence="14" key="1">
    <citation type="submission" date="2022-08" db="EMBL/GenBank/DDBJ databases">
        <authorList>
            <person name="Gutierrez-Valencia J."/>
        </authorList>
    </citation>
    <scope>NUCLEOTIDE SEQUENCE</scope>
</reference>
<proteinExistence type="inferred from homology"/>
<dbReference type="Pfam" id="PF00190">
    <property type="entry name" value="Cupin_1"/>
    <property type="match status" value="1"/>
</dbReference>
<name>A0AAV0QJ69_9ROSI</name>
<evidence type="ECO:0000256" key="3">
    <source>
        <dbReference type="ARBA" id="ARBA00022523"/>
    </source>
</evidence>
<evidence type="ECO:0000256" key="5">
    <source>
        <dbReference type="ARBA" id="ARBA00022723"/>
    </source>
</evidence>
<protein>
    <recommendedName>
        <fullName evidence="12">Germin-like protein</fullName>
    </recommendedName>
</protein>
<dbReference type="InterPro" id="IPR001929">
    <property type="entry name" value="Germin"/>
</dbReference>
<comment type="subcellular location">
    <subcellularLocation>
        <location evidence="1 12">Secreted</location>
        <location evidence="1 12">Extracellular space</location>
        <location evidence="1 12">Apoplast</location>
    </subcellularLocation>
</comment>
<evidence type="ECO:0000256" key="11">
    <source>
        <dbReference type="PIRSR" id="PIRSR601929-3"/>
    </source>
</evidence>
<feature type="binding site" evidence="10">
    <location>
        <position position="120"/>
    </location>
    <ligand>
        <name>Mn(2+)</name>
        <dbReference type="ChEBI" id="CHEBI:29035"/>
    </ligand>
</feature>
<evidence type="ECO:0000256" key="7">
    <source>
        <dbReference type="ARBA" id="ARBA00023180"/>
    </source>
</evidence>
<evidence type="ECO:0000313" key="14">
    <source>
        <dbReference type="EMBL" id="CAI0545609.1"/>
    </source>
</evidence>
<dbReference type="InterPro" id="IPR019780">
    <property type="entry name" value="Germin_Mn-BS"/>
</dbReference>
<organism evidence="14 15">
    <name type="scientific">Linum tenue</name>
    <dbReference type="NCBI Taxonomy" id="586396"/>
    <lineage>
        <taxon>Eukaryota</taxon>
        <taxon>Viridiplantae</taxon>
        <taxon>Streptophyta</taxon>
        <taxon>Embryophyta</taxon>
        <taxon>Tracheophyta</taxon>
        <taxon>Spermatophyta</taxon>
        <taxon>Magnoliopsida</taxon>
        <taxon>eudicotyledons</taxon>
        <taxon>Gunneridae</taxon>
        <taxon>Pentapetalae</taxon>
        <taxon>rosids</taxon>
        <taxon>fabids</taxon>
        <taxon>Malpighiales</taxon>
        <taxon>Linaceae</taxon>
        <taxon>Linum</taxon>
    </lineage>
</organism>
<keyword evidence="3 12" id="KW-0052">Apoplast</keyword>
<evidence type="ECO:0000256" key="2">
    <source>
        <dbReference type="ARBA" id="ARBA00007456"/>
    </source>
</evidence>
<dbReference type="PANTHER" id="PTHR31238">
    <property type="entry name" value="GERMIN-LIKE PROTEIN SUBFAMILY 3 MEMBER 3"/>
    <property type="match status" value="1"/>
</dbReference>
<feature type="binding site" evidence="9">
    <location>
        <position position="120"/>
    </location>
    <ligand>
        <name>oxalate</name>
        <dbReference type="ChEBI" id="CHEBI:30623"/>
    </ligand>
</feature>
<feature type="domain" description="Cupin type-1" evidence="13">
    <location>
        <begin position="65"/>
        <end position="194"/>
    </location>
</feature>
<feature type="binding site" evidence="10">
    <location>
        <position position="115"/>
    </location>
    <ligand>
        <name>Mn(2+)</name>
        <dbReference type="ChEBI" id="CHEBI:29035"/>
    </ligand>
</feature>
<evidence type="ECO:0000313" key="15">
    <source>
        <dbReference type="Proteomes" id="UP001154282"/>
    </source>
</evidence>
<keyword evidence="12" id="KW-0732">Signal</keyword>
<feature type="binding site" evidence="9">
    <location>
        <position position="115"/>
    </location>
    <ligand>
        <name>oxalate</name>
        <dbReference type="ChEBI" id="CHEBI:30623"/>
    </ligand>
</feature>
<feature type="binding site" evidence="9">
    <location>
        <position position="110"/>
    </location>
    <ligand>
        <name>oxalate</name>
        <dbReference type="ChEBI" id="CHEBI:30623"/>
    </ligand>
</feature>
<feature type="signal peptide" evidence="12">
    <location>
        <begin position="1"/>
        <end position="26"/>
    </location>
</feature>
<dbReference type="SUPFAM" id="SSF51182">
    <property type="entry name" value="RmlC-like cupins"/>
    <property type="match status" value="1"/>
</dbReference>
<dbReference type="Proteomes" id="UP001154282">
    <property type="component" value="Unassembled WGS sequence"/>
</dbReference>